<evidence type="ECO:0008006" key="3">
    <source>
        <dbReference type="Google" id="ProtNLM"/>
    </source>
</evidence>
<evidence type="ECO:0000313" key="1">
    <source>
        <dbReference type="EMBL" id="KAB1178934.1"/>
    </source>
</evidence>
<name>A0AAD3WUC9_PHODD</name>
<proteinExistence type="predicted"/>
<accession>A0AAD3WUC9</accession>
<dbReference type="Proteomes" id="UP000480943">
    <property type="component" value="Unassembled WGS sequence"/>
</dbReference>
<dbReference type="EMBL" id="VZUQ01000073">
    <property type="protein sequence ID" value="KAB1178934.1"/>
    <property type="molecule type" value="Genomic_DNA"/>
</dbReference>
<sequence>MKRLSLVAKRPKHHRYLSGGVVSVIAPNKLNRQFNPEQLNTYWSGDITYIRPPTRLVISHHHYGFMLT</sequence>
<evidence type="ECO:0000313" key="2">
    <source>
        <dbReference type="Proteomes" id="UP000480943"/>
    </source>
</evidence>
<dbReference type="AlphaFoldDB" id="A0AAD3WUC9"/>
<protein>
    <recommendedName>
        <fullName evidence="3">Transposase</fullName>
    </recommendedName>
</protein>
<dbReference type="RefSeq" id="WP_151183012.1">
    <property type="nucleotide sequence ID" value="NZ_VZUQ01000073.1"/>
</dbReference>
<gene>
    <name evidence="1" type="ORF">F6450_14675</name>
</gene>
<reference evidence="1 2" key="1">
    <citation type="submission" date="2019-09" db="EMBL/GenBank/DDBJ databases">
        <title>Photobacterium damselae subsp. damselae CDC-2227-81, a human clinical isolate.</title>
        <authorList>
            <person name="Osorio C.R."/>
        </authorList>
    </citation>
    <scope>NUCLEOTIDE SEQUENCE [LARGE SCALE GENOMIC DNA]</scope>
    <source>
        <strain evidence="1 2">CDC-2227-81</strain>
    </source>
</reference>
<organism evidence="1 2">
    <name type="scientific">Photobacterium damselae subsp. damselae</name>
    <name type="common">Listonella damsela</name>
    <dbReference type="NCBI Taxonomy" id="85581"/>
    <lineage>
        <taxon>Bacteria</taxon>
        <taxon>Pseudomonadati</taxon>
        <taxon>Pseudomonadota</taxon>
        <taxon>Gammaproteobacteria</taxon>
        <taxon>Vibrionales</taxon>
        <taxon>Vibrionaceae</taxon>
        <taxon>Photobacterium</taxon>
    </lineage>
</organism>
<comment type="caution">
    <text evidence="1">The sequence shown here is derived from an EMBL/GenBank/DDBJ whole genome shotgun (WGS) entry which is preliminary data.</text>
</comment>